<dbReference type="EMBL" id="CP025066">
    <property type="protein sequence ID" value="AUX08888.1"/>
    <property type="molecule type" value="Genomic_DNA"/>
</dbReference>
<feature type="transmembrane region" description="Helical" evidence="6">
    <location>
        <begin position="212"/>
        <end position="238"/>
    </location>
</feature>
<feature type="transmembrane region" description="Helical" evidence="6">
    <location>
        <begin position="410"/>
        <end position="430"/>
    </location>
</feature>
<dbReference type="InterPro" id="IPR047218">
    <property type="entry name" value="YocR/YhdH-like"/>
</dbReference>
<dbReference type="PRINTS" id="PR00176">
    <property type="entry name" value="NANEUSMPORT"/>
</dbReference>
<keyword evidence="8" id="KW-1185">Reference proteome</keyword>
<feature type="transmembrane region" description="Helical" evidence="6">
    <location>
        <begin position="343"/>
        <end position="366"/>
    </location>
</feature>
<dbReference type="Proteomes" id="UP000263012">
    <property type="component" value="Chromosome"/>
</dbReference>
<dbReference type="InterPro" id="IPR037272">
    <property type="entry name" value="SNS_sf"/>
</dbReference>
<dbReference type="Pfam" id="PF00209">
    <property type="entry name" value="SNF"/>
    <property type="match status" value="2"/>
</dbReference>
<evidence type="ECO:0000256" key="5">
    <source>
        <dbReference type="ARBA" id="ARBA00023136"/>
    </source>
</evidence>
<feature type="transmembrane region" description="Helical" evidence="6">
    <location>
        <begin position="250"/>
        <end position="274"/>
    </location>
</feature>
<proteinExistence type="predicted"/>
<evidence type="ECO:0000256" key="1">
    <source>
        <dbReference type="ARBA" id="ARBA00004141"/>
    </source>
</evidence>
<gene>
    <name evidence="7" type="ORF">AArcSl_1256</name>
</gene>
<comment type="subcellular location">
    <subcellularLocation>
        <location evidence="1">Membrane</location>
        <topology evidence="1">Multi-pass membrane protein</topology>
    </subcellularLocation>
</comment>
<dbReference type="OrthoDB" id="99721at2157"/>
<feature type="transmembrane region" description="Helical" evidence="6">
    <location>
        <begin position="86"/>
        <end position="110"/>
    </location>
</feature>
<organism evidence="7 8">
    <name type="scientific">Halalkaliarchaeum desulfuricum</name>
    <dbReference type="NCBI Taxonomy" id="2055893"/>
    <lineage>
        <taxon>Archaea</taxon>
        <taxon>Methanobacteriati</taxon>
        <taxon>Methanobacteriota</taxon>
        <taxon>Stenosarchaea group</taxon>
        <taxon>Halobacteria</taxon>
        <taxon>Halobacteriales</taxon>
        <taxon>Haloferacaceae</taxon>
        <taxon>Halalkaliarchaeum</taxon>
    </lineage>
</organism>
<dbReference type="RefSeq" id="WP_119816571.1">
    <property type="nucleotide sequence ID" value="NZ_CP025066.1"/>
</dbReference>
<dbReference type="PANTHER" id="PTHR42948">
    <property type="entry name" value="TRANSPORTER"/>
    <property type="match status" value="1"/>
</dbReference>
<feature type="transmembrane region" description="Helical" evidence="6">
    <location>
        <begin position="169"/>
        <end position="192"/>
    </location>
</feature>
<feature type="transmembrane region" description="Helical" evidence="6">
    <location>
        <begin position="130"/>
        <end position="157"/>
    </location>
</feature>
<accession>A0A343TIG6</accession>
<dbReference type="AlphaFoldDB" id="A0A343TIG6"/>
<dbReference type="CDD" id="cd10336">
    <property type="entry name" value="SLC6sbd_Tyt1-Like"/>
    <property type="match status" value="1"/>
</dbReference>
<dbReference type="KEGG" id="hdf:AArcSl_1256"/>
<sequence>MSSTDREQWATRIGFILAAVGSAVGLGNIWRFPFQVGQEGGAAFLVVYLAFIILIGLPAILVEFVIGRRSERNPIDAFERLGYRAWTIAGLLGVLGGFIIMSFYSVVAGWVTRYTLASATGAYFAEPAEYFMDIAAGTDALLFHLLFMGLTAIIVGLGIQRGIEMAVKLLVPALVALMVLLIVYGFTLDGAVQGYAYYLSPEPGAIAANWTSILPAAAGQAFFTLSLGMGIMITYASYIDDERSLVGDGAWIVGLDTAIAIMAGLMIFPVLFTIGVEPGAGGAGELFIGVGGAIAGLPGSRIIGVLFFGTVLVAALSSAISLTEVTVSFLIDRFGLDRPVATGIVAGGIFLLGIPTALDLMVLELYDQVTAELFLPLTVFLLVLFVGWFYDEALDEVSKGVSADWLPGAWLWHVRTIILVVIGITLILSIQGLIETLPETIEAIELL</sequence>
<reference evidence="8" key="1">
    <citation type="submission" date="2017-11" db="EMBL/GenBank/DDBJ databases">
        <title>Phenotypic and genomic properties of facultatively anaerobic sulfur-reducing natronoarchaea from hypersaline soda lakes.</title>
        <authorList>
            <person name="Sorokin D.Y."/>
            <person name="Kublanov I.V."/>
            <person name="Roman P."/>
            <person name="Sinninghe Damste J.S."/>
            <person name="Golyshin P.N."/>
            <person name="Rojo D."/>
            <person name="Ciordia S."/>
            <person name="Mena M.D.C."/>
            <person name="Ferrer M."/>
            <person name="Messina E."/>
            <person name="Smedile F."/>
            <person name="La Spada G."/>
            <person name="La Cono V."/>
            <person name="Yakimov M.M."/>
        </authorList>
    </citation>
    <scope>NUCLEOTIDE SEQUENCE [LARGE SCALE GENOMIC DNA]</scope>
    <source>
        <strain evidence="8">AArc-Sl</strain>
    </source>
</reference>
<evidence type="ECO:0000256" key="2">
    <source>
        <dbReference type="ARBA" id="ARBA00022448"/>
    </source>
</evidence>
<feature type="transmembrane region" description="Helical" evidence="6">
    <location>
        <begin position="373"/>
        <end position="390"/>
    </location>
</feature>
<feature type="transmembrane region" description="Helical" evidence="6">
    <location>
        <begin position="305"/>
        <end position="331"/>
    </location>
</feature>
<keyword evidence="4 6" id="KW-1133">Transmembrane helix</keyword>
<feature type="transmembrane region" description="Helical" evidence="6">
    <location>
        <begin position="12"/>
        <end position="30"/>
    </location>
</feature>
<feature type="transmembrane region" description="Helical" evidence="6">
    <location>
        <begin position="42"/>
        <end position="66"/>
    </location>
</feature>
<dbReference type="GeneID" id="37877604"/>
<keyword evidence="5 6" id="KW-0472">Membrane</keyword>
<protein>
    <submittedName>
        <fullName evidence="7">SNF family Na+-dependent transporter</fullName>
    </submittedName>
</protein>
<keyword evidence="2" id="KW-0813">Transport</keyword>
<dbReference type="GO" id="GO:0016020">
    <property type="term" value="C:membrane"/>
    <property type="evidence" value="ECO:0007669"/>
    <property type="project" value="UniProtKB-SubCell"/>
</dbReference>
<evidence type="ECO:0000256" key="3">
    <source>
        <dbReference type="ARBA" id="ARBA00022692"/>
    </source>
</evidence>
<keyword evidence="3 6" id="KW-0812">Transmembrane</keyword>
<evidence type="ECO:0000313" key="7">
    <source>
        <dbReference type="EMBL" id="AUX08888.1"/>
    </source>
</evidence>
<dbReference type="SUPFAM" id="SSF161070">
    <property type="entry name" value="SNF-like"/>
    <property type="match status" value="1"/>
</dbReference>
<name>A0A343TIG6_9EURY</name>
<evidence type="ECO:0000256" key="4">
    <source>
        <dbReference type="ARBA" id="ARBA00022989"/>
    </source>
</evidence>
<dbReference type="NCBIfam" id="NF037979">
    <property type="entry name" value="Na_transp"/>
    <property type="match status" value="1"/>
</dbReference>
<evidence type="ECO:0000313" key="8">
    <source>
        <dbReference type="Proteomes" id="UP000263012"/>
    </source>
</evidence>
<evidence type="ECO:0000256" key="6">
    <source>
        <dbReference type="SAM" id="Phobius"/>
    </source>
</evidence>
<feature type="transmembrane region" description="Helical" evidence="6">
    <location>
        <begin position="280"/>
        <end position="298"/>
    </location>
</feature>
<dbReference type="InterPro" id="IPR000175">
    <property type="entry name" value="Na/ntran_symport"/>
</dbReference>
<dbReference type="PANTHER" id="PTHR42948:SF1">
    <property type="entry name" value="TRANSPORTER"/>
    <property type="match status" value="1"/>
</dbReference>
<dbReference type="PROSITE" id="PS50267">
    <property type="entry name" value="NA_NEUROTRAN_SYMP_3"/>
    <property type="match status" value="1"/>
</dbReference>